<dbReference type="OrthoDB" id="9805337at2"/>
<keyword evidence="1" id="KW-0560">Oxidoreductase</keyword>
<dbReference type="Proteomes" id="UP000290958">
    <property type="component" value="Unassembled WGS sequence"/>
</dbReference>
<sequence>MSGRDHAIVLGGGIGGLLAARAAAEHFRSVTVIERDLVPAEPLPRKGAPQGYHTHGLLARGRYVMEHWFPGFTDQLARQGAMIGDLGQAVSWLGHRNALRPVHTGLTGIVAPRPLVEHGLRQRLLTLRGVYLRDGCKAEEPVHNDTTQTVEGIAIRNHDGQSELLEADLVIDARGRGAPVDRHLASWGYGAIPERKIEIGLGYVTRLYRRDPVDLGGRLAIVVAGGPPSWRTGVIACHGPDRWTISIGGYFGDHPPMTHEGFLAFARTMPTPDIAAVVEQAEPMSDFMTFKYPSSRRRDFAAMNEFPKGYLPFADAICSFNPVYGQGMSVAAAQSLLLDAALSDGTDHTLALRFFRAADTIIDPAWNMSTGNDLWHPKVDAPRPLAARTINRYMTLAHRTAARDVQVSRMFLQVANLVAPPSRLFGWATLWRVARTNLLLAVSRILSFVVGNDDTAITADRRTTDGSGFEPCATETSTLSQYRKASR</sequence>
<evidence type="ECO:0000313" key="1">
    <source>
        <dbReference type="EMBL" id="RXR30786.1"/>
    </source>
</evidence>
<reference evidence="2" key="1">
    <citation type="submission" date="2019-01" db="EMBL/GenBank/DDBJ databases">
        <title>Cytophagaceae bacterium strain CAR-16.</title>
        <authorList>
            <person name="Chen W.-M."/>
        </authorList>
    </citation>
    <scope>NUCLEOTIDE SEQUENCE [LARGE SCALE GENOMIC DNA]</scope>
    <source>
        <strain evidence="2">CHR27</strain>
    </source>
</reference>
<evidence type="ECO:0000313" key="2">
    <source>
        <dbReference type="Proteomes" id="UP000290958"/>
    </source>
</evidence>
<keyword evidence="2" id="KW-1185">Reference proteome</keyword>
<organism evidence="1 2">
    <name type="scientific">Sphingobium fluviale</name>
    <dbReference type="NCBI Taxonomy" id="2506423"/>
    <lineage>
        <taxon>Bacteria</taxon>
        <taxon>Pseudomonadati</taxon>
        <taxon>Pseudomonadota</taxon>
        <taxon>Alphaproteobacteria</taxon>
        <taxon>Sphingomonadales</taxon>
        <taxon>Sphingomonadaceae</taxon>
        <taxon>Sphingobium</taxon>
    </lineage>
</organism>
<keyword evidence="1" id="KW-0503">Monooxygenase</keyword>
<dbReference type="SUPFAM" id="SSF51905">
    <property type="entry name" value="FAD/NAD(P)-binding domain"/>
    <property type="match status" value="1"/>
</dbReference>
<comment type="caution">
    <text evidence="1">The sequence shown here is derived from an EMBL/GenBank/DDBJ whole genome shotgun (WGS) entry which is preliminary data.</text>
</comment>
<gene>
    <name evidence="1" type="ORF">EQG66_00345</name>
</gene>
<dbReference type="EMBL" id="SBKP01000001">
    <property type="protein sequence ID" value="RXR30786.1"/>
    <property type="molecule type" value="Genomic_DNA"/>
</dbReference>
<dbReference type="InterPro" id="IPR036188">
    <property type="entry name" value="FAD/NAD-bd_sf"/>
</dbReference>
<accession>A0A4V1N435</accession>
<dbReference type="Gene3D" id="3.50.50.60">
    <property type="entry name" value="FAD/NAD(P)-binding domain"/>
    <property type="match status" value="1"/>
</dbReference>
<dbReference type="GO" id="GO:0004497">
    <property type="term" value="F:monooxygenase activity"/>
    <property type="evidence" value="ECO:0007669"/>
    <property type="project" value="UniProtKB-KW"/>
</dbReference>
<protein>
    <submittedName>
        <fullName evidence="1">Monooxygenase</fullName>
    </submittedName>
</protein>
<name>A0A4V1N435_9SPHN</name>
<dbReference type="RefSeq" id="WP_129402570.1">
    <property type="nucleotide sequence ID" value="NZ_SBKP01000001.1"/>
</dbReference>
<dbReference type="AlphaFoldDB" id="A0A4V1N435"/>
<proteinExistence type="predicted"/>
<dbReference type="PANTHER" id="PTHR43422:SF3">
    <property type="entry name" value="THIAMINE THIAZOLE SYNTHASE"/>
    <property type="match status" value="1"/>
</dbReference>
<dbReference type="PANTHER" id="PTHR43422">
    <property type="entry name" value="THIAMINE THIAZOLE SYNTHASE"/>
    <property type="match status" value="1"/>
</dbReference>